<feature type="transmembrane region" description="Helical" evidence="3">
    <location>
        <begin position="110"/>
        <end position="134"/>
    </location>
</feature>
<feature type="transmembrane region" description="Helical" evidence="3">
    <location>
        <begin position="155"/>
        <end position="183"/>
    </location>
</feature>
<dbReference type="Pfam" id="PF01066">
    <property type="entry name" value="CDP-OH_P_transf"/>
    <property type="match status" value="1"/>
</dbReference>
<comment type="similarity">
    <text evidence="2">Belongs to the CDP-alcohol phosphatidyltransferase class-I family.</text>
</comment>
<organism evidence="4 5">
    <name type="scientific">Desulfobotulus alkaliphilus</name>
    <dbReference type="NCBI Taxonomy" id="622671"/>
    <lineage>
        <taxon>Bacteria</taxon>
        <taxon>Pseudomonadati</taxon>
        <taxon>Thermodesulfobacteriota</taxon>
        <taxon>Desulfobacteria</taxon>
        <taxon>Desulfobacterales</taxon>
        <taxon>Desulfobacteraceae</taxon>
        <taxon>Desulfobotulus</taxon>
    </lineage>
</organism>
<keyword evidence="5" id="KW-1185">Reference proteome</keyword>
<dbReference type="OrthoDB" id="9790577at2"/>
<dbReference type="GO" id="GO:0016020">
    <property type="term" value="C:membrane"/>
    <property type="evidence" value="ECO:0007669"/>
    <property type="project" value="InterPro"/>
</dbReference>
<evidence type="ECO:0000256" key="2">
    <source>
        <dbReference type="RuleBase" id="RU003750"/>
    </source>
</evidence>
<proteinExistence type="inferred from homology"/>
<dbReference type="AlphaFoldDB" id="A0A562S7K4"/>
<dbReference type="RefSeq" id="WP_144681365.1">
    <property type="nucleotide sequence ID" value="NZ_VLLC01000001.1"/>
</dbReference>
<accession>A0A562S7K4</accession>
<dbReference type="GO" id="GO:0016780">
    <property type="term" value="F:phosphotransferase activity, for other substituted phosphate groups"/>
    <property type="evidence" value="ECO:0007669"/>
    <property type="project" value="InterPro"/>
</dbReference>
<reference evidence="4 5" key="1">
    <citation type="submission" date="2019-07" db="EMBL/GenBank/DDBJ databases">
        <title>Genome sequencing of 100 strains of the haloalkaliphilic chemolithoautotrophic sulfur-oxidizing bacterium Thioalkalivibrio.</title>
        <authorList>
            <person name="Muyzer G."/>
        </authorList>
    </citation>
    <scope>NUCLEOTIDE SEQUENCE [LARGE SCALE GENOMIC DNA]</scope>
    <source>
        <strain evidence="4 5">ASO4-4</strain>
    </source>
</reference>
<evidence type="ECO:0000313" key="4">
    <source>
        <dbReference type="EMBL" id="TWI77377.1"/>
    </source>
</evidence>
<dbReference type="GO" id="GO:0008654">
    <property type="term" value="P:phospholipid biosynthetic process"/>
    <property type="evidence" value="ECO:0007669"/>
    <property type="project" value="InterPro"/>
</dbReference>
<name>A0A562S7K4_9BACT</name>
<dbReference type="InterPro" id="IPR000462">
    <property type="entry name" value="CDP-OH_P_trans"/>
</dbReference>
<protein>
    <submittedName>
        <fullName evidence="4">Phosphatidylglycerophosphate synthase</fullName>
    </submittedName>
</protein>
<evidence type="ECO:0000256" key="1">
    <source>
        <dbReference type="ARBA" id="ARBA00022679"/>
    </source>
</evidence>
<dbReference type="PROSITE" id="PS00379">
    <property type="entry name" value="CDP_ALCOHOL_P_TRANSF"/>
    <property type="match status" value="1"/>
</dbReference>
<dbReference type="InterPro" id="IPR048254">
    <property type="entry name" value="CDP_ALCOHOL_P_TRANSF_CS"/>
</dbReference>
<keyword evidence="3" id="KW-0472">Membrane</keyword>
<keyword evidence="3" id="KW-0812">Transmembrane</keyword>
<dbReference type="Proteomes" id="UP000318307">
    <property type="component" value="Unassembled WGS sequence"/>
</dbReference>
<dbReference type="Gene3D" id="1.20.120.1760">
    <property type="match status" value="1"/>
</dbReference>
<dbReference type="EMBL" id="VLLC01000001">
    <property type="protein sequence ID" value="TWI77377.1"/>
    <property type="molecule type" value="Genomic_DNA"/>
</dbReference>
<keyword evidence="1 2" id="KW-0808">Transferase</keyword>
<evidence type="ECO:0000313" key="5">
    <source>
        <dbReference type="Proteomes" id="UP000318307"/>
    </source>
</evidence>
<gene>
    <name evidence="4" type="ORF">LZ24_00187</name>
</gene>
<dbReference type="InterPro" id="IPR043130">
    <property type="entry name" value="CDP-OH_PTrfase_TM_dom"/>
</dbReference>
<comment type="caution">
    <text evidence="4">The sequence shown here is derived from an EMBL/GenBank/DDBJ whole genome shotgun (WGS) entry which is preliminary data.</text>
</comment>
<feature type="transmembrane region" description="Helical" evidence="3">
    <location>
        <begin position="21"/>
        <end position="47"/>
    </location>
</feature>
<evidence type="ECO:0000256" key="3">
    <source>
        <dbReference type="SAM" id="Phobius"/>
    </source>
</evidence>
<sequence length="205" mass="23068">MLDSRLRPLIQPLFNLMVKPFYLCGMTAMHLTFLAFFFGMLSAFCIFMGYSPLWAVGFLWFSGLFDVLDGTLARRRGTSSATGAFLDVLGDRCVEVAIILALVLARPELWMVMIFLLAALLISVTVLLLHGALLPGDTRKSFRYQPGLAERSESFLFFTLIILFPKAGVFLTLIFTFFVVLTAGQRILESLMLFRLAAARDDDKW</sequence>
<keyword evidence="3" id="KW-1133">Transmembrane helix</keyword>